<dbReference type="EMBL" id="BDUD01000001">
    <property type="protein sequence ID" value="GBG17680.1"/>
    <property type="molecule type" value="Genomic_DNA"/>
</dbReference>
<protein>
    <submittedName>
        <fullName evidence="1">Uncharacterized protein</fullName>
    </submittedName>
</protein>
<evidence type="ECO:0000313" key="2">
    <source>
        <dbReference type="Proteomes" id="UP000245124"/>
    </source>
</evidence>
<name>A0A2R5FGG5_NOSCO</name>
<comment type="caution">
    <text evidence="1">The sequence shown here is derived from an EMBL/GenBank/DDBJ whole genome shotgun (WGS) entry which is preliminary data.</text>
</comment>
<proteinExistence type="predicted"/>
<dbReference type="RefSeq" id="WP_109007840.1">
    <property type="nucleotide sequence ID" value="NZ_BDUD01000001.1"/>
</dbReference>
<dbReference type="OrthoDB" id="514474at2"/>
<dbReference type="Proteomes" id="UP000245124">
    <property type="component" value="Unassembled WGS sequence"/>
</dbReference>
<evidence type="ECO:0000313" key="1">
    <source>
        <dbReference type="EMBL" id="GBG17680.1"/>
    </source>
</evidence>
<accession>A0A2R5FGG5</accession>
<organism evidence="1 2">
    <name type="scientific">Nostoc commune NIES-4072</name>
    <dbReference type="NCBI Taxonomy" id="2005467"/>
    <lineage>
        <taxon>Bacteria</taxon>
        <taxon>Bacillati</taxon>
        <taxon>Cyanobacteriota</taxon>
        <taxon>Cyanophyceae</taxon>
        <taxon>Nostocales</taxon>
        <taxon>Nostocaceae</taxon>
        <taxon>Nostoc</taxon>
    </lineage>
</organism>
<sequence length="131" mass="13893">MKFSTLIDSILIVGSIALLPGIGGSQITTNNSGEPIAINSNNLLTHFTNVSYLKPFDAAFLAYQGNLKVQGIPSGSALVSQYRTGSLTAQDVVKAAVNAKKLPAQALNDIGYLNAVEWQLTSFSNTNNLSY</sequence>
<keyword evidence="2" id="KW-1185">Reference proteome</keyword>
<reference evidence="1 2" key="1">
    <citation type="submission" date="2017-06" db="EMBL/GenBank/DDBJ databases">
        <title>Genome sequencing of cyanobaciteial culture collection at National Institute for Environmental Studies (NIES).</title>
        <authorList>
            <person name="Hirose Y."/>
            <person name="Shimura Y."/>
            <person name="Fujisawa T."/>
            <person name="Nakamura Y."/>
            <person name="Kawachi M."/>
        </authorList>
    </citation>
    <scope>NUCLEOTIDE SEQUENCE [LARGE SCALE GENOMIC DNA]</scope>
    <source>
        <strain evidence="1 2">NIES-4072</strain>
    </source>
</reference>
<dbReference type="AlphaFoldDB" id="A0A2R5FGG5"/>
<gene>
    <name evidence="1" type="ORF">NIES4072_13410</name>
</gene>